<keyword evidence="6 7" id="KW-0472">Membrane</keyword>
<evidence type="ECO:0000313" key="9">
    <source>
        <dbReference type="EMBL" id="MBP1970378.1"/>
    </source>
</evidence>
<dbReference type="Proteomes" id="UP001519345">
    <property type="component" value="Unassembled WGS sequence"/>
</dbReference>
<evidence type="ECO:0000256" key="7">
    <source>
        <dbReference type="SAM" id="Phobius"/>
    </source>
</evidence>
<dbReference type="NCBIfam" id="TIGR00711">
    <property type="entry name" value="efflux_EmrB"/>
    <property type="match status" value="1"/>
</dbReference>
<dbReference type="InterPro" id="IPR020846">
    <property type="entry name" value="MFS_dom"/>
</dbReference>
<evidence type="ECO:0000259" key="8">
    <source>
        <dbReference type="PROSITE" id="PS50850"/>
    </source>
</evidence>
<comment type="caution">
    <text evidence="9">The sequence shown here is derived from an EMBL/GenBank/DDBJ whole genome shotgun (WGS) entry which is preliminary data.</text>
</comment>
<evidence type="ECO:0000256" key="1">
    <source>
        <dbReference type="ARBA" id="ARBA00004651"/>
    </source>
</evidence>
<evidence type="ECO:0000313" key="10">
    <source>
        <dbReference type="Proteomes" id="UP001519345"/>
    </source>
</evidence>
<dbReference type="PRINTS" id="PR01036">
    <property type="entry name" value="TCRTETB"/>
</dbReference>
<gene>
    <name evidence="9" type="ORF">J2Z83_002496</name>
</gene>
<dbReference type="InterPro" id="IPR004638">
    <property type="entry name" value="EmrB-like"/>
</dbReference>
<protein>
    <submittedName>
        <fullName evidence="9">EmrB/QacA subfamily drug resistance transporter</fullName>
    </submittedName>
</protein>
<dbReference type="PANTHER" id="PTHR42718">
    <property type="entry name" value="MAJOR FACILITATOR SUPERFAMILY MULTIDRUG TRANSPORTER MFSC"/>
    <property type="match status" value="1"/>
</dbReference>
<dbReference type="SUPFAM" id="SSF103473">
    <property type="entry name" value="MFS general substrate transporter"/>
    <property type="match status" value="1"/>
</dbReference>
<dbReference type="PROSITE" id="PS50850">
    <property type="entry name" value="MFS"/>
    <property type="match status" value="1"/>
</dbReference>
<reference evidence="9 10" key="1">
    <citation type="submission" date="2021-03" db="EMBL/GenBank/DDBJ databases">
        <title>Genomic Encyclopedia of Type Strains, Phase IV (KMG-IV): sequencing the most valuable type-strain genomes for metagenomic binning, comparative biology and taxonomic classification.</title>
        <authorList>
            <person name="Goeker M."/>
        </authorList>
    </citation>
    <scope>NUCLEOTIDE SEQUENCE [LARGE SCALE GENOMIC DNA]</scope>
    <source>
        <strain evidence="9 10">DSM 25609</strain>
    </source>
</reference>
<dbReference type="Gene3D" id="1.20.1250.20">
    <property type="entry name" value="MFS general substrate transporter like domains"/>
    <property type="match status" value="1"/>
</dbReference>
<feature type="transmembrane region" description="Helical" evidence="7">
    <location>
        <begin position="308"/>
        <end position="329"/>
    </location>
</feature>
<dbReference type="Pfam" id="PF07690">
    <property type="entry name" value="MFS_1"/>
    <property type="match status" value="1"/>
</dbReference>
<dbReference type="RefSeq" id="WP_209463533.1">
    <property type="nucleotide sequence ID" value="NZ_CP110224.1"/>
</dbReference>
<feature type="transmembrane region" description="Helical" evidence="7">
    <location>
        <begin position="203"/>
        <end position="222"/>
    </location>
</feature>
<dbReference type="InterPro" id="IPR036259">
    <property type="entry name" value="MFS_trans_sf"/>
</dbReference>
<feature type="transmembrane region" description="Helical" evidence="7">
    <location>
        <begin position="56"/>
        <end position="76"/>
    </location>
</feature>
<keyword evidence="5 7" id="KW-1133">Transmembrane helix</keyword>
<keyword evidence="2" id="KW-0813">Transport</keyword>
<keyword evidence="3" id="KW-1003">Cell membrane</keyword>
<evidence type="ECO:0000256" key="6">
    <source>
        <dbReference type="ARBA" id="ARBA00023136"/>
    </source>
</evidence>
<dbReference type="EMBL" id="JAGGKX010000012">
    <property type="protein sequence ID" value="MBP1970378.1"/>
    <property type="molecule type" value="Genomic_DNA"/>
</dbReference>
<organism evidence="9 10">
    <name type="scientific">Virgibacillus natechei</name>
    <dbReference type="NCBI Taxonomy" id="1216297"/>
    <lineage>
        <taxon>Bacteria</taxon>
        <taxon>Bacillati</taxon>
        <taxon>Bacillota</taxon>
        <taxon>Bacilli</taxon>
        <taxon>Bacillales</taxon>
        <taxon>Bacillaceae</taxon>
        <taxon>Virgibacillus</taxon>
    </lineage>
</organism>
<feature type="transmembrane region" description="Helical" evidence="7">
    <location>
        <begin position="459"/>
        <end position="477"/>
    </location>
</feature>
<feature type="domain" description="Major facilitator superfamily (MFS) profile" evidence="8">
    <location>
        <begin position="18"/>
        <end position="482"/>
    </location>
</feature>
<dbReference type="InterPro" id="IPR011701">
    <property type="entry name" value="MFS"/>
</dbReference>
<feature type="transmembrane region" description="Helical" evidence="7">
    <location>
        <begin position="336"/>
        <end position="355"/>
    </location>
</feature>
<feature type="transmembrane region" description="Helical" evidence="7">
    <location>
        <begin position="234"/>
        <end position="251"/>
    </location>
</feature>
<name>A0ABS4IHE7_9BACI</name>
<evidence type="ECO:0000256" key="3">
    <source>
        <dbReference type="ARBA" id="ARBA00022475"/>
    </source>
</evidence>
<feature type="transmembrane region" description="Helical" evidence="7">
    <location>
        <begin position="113"/>
        <end position="134"/>
    </location>
</feature>
<feature type="transmembrane region" description="Helical" evidence="7">
    <location>
        <begin position="146"/>
        <end position="166"/>
    </location>
</feature>
<dbReference type="Gene3D" id="1.20.1720.10">
    <property type="entry name" value="Multidrug resistance protein D"/>
    <property type="match status" value="1"/>
</dbReference>
<dbReference type="PANTHER" id="PTHR42718:SF24">
    <property type="entry name" value="MAJOR FACILITATOR SUPERFAMILY (MFS) PROFILE DOMAIN-CONTAINING PROTEIN"/>
    <property type="match status" value="1"/>
</dbReference>
<evidence type="ECO:0000256" key="4">
    <source>
        <dbReference type="ARBA" id="ARBA00022692"/>
    </source>
</evidence>
<accession>A0ABS4IHE7</accession>
<feature type="transmembrane region" description="Helical" evidence="7">
    <location>
        <begin position="361"/>
        <end position="387"/>
    </location>
</feature>
<feature type="transmembrane region" description="Helical" evidence="7">
    <location>
        <begin position="20"/>
        <end position="44"/>
    </location>
</feature>
<dbReference type="CDD" id="cd17503">
    <property type="entry name" value="MFS_LmrB_MDR_like"/>
    <property type="match status" value="1"/>
</dbReference>
<evidence type="ECO:0000256" key="5">
    <source>
        <dbReference type="ARBA" id="ARBA00022989"/>
    </source>
</evidence>
<comment type="subcellular location">
    <subcellularLocation>
        <location evidence="1">Cell membrane</location>
        <topology evidence="1">Multi-pass membrane protein</topology>
    </subcellularLocation>
</comment>
<feature type="transmembrane region" description="Helical" evidence="7">
    <location>
        <begin position="408"/>
        <end position="426"/>
    </location>
</feature>
<feature type="transmembrane region" description="Helical" evidence="7">
    <location>
        <begin position="83"/>
        <end position="107"/>
    </location>
</feature>
<evidence type="ECO:0000256" key="2">
    <source>
        <dbReference type="ARBA" id="ARBA00022448"/>
    </source>
</evidence>
<proteinExistence type="predicted"/>
<sequence length="512" mass="55899">MKDRTAFIDANEVAKGPIIFVMVMGAFVAILNQTLLNIALPVMIVDMGMSANAAQSLTTIFMLVNGILIPITAFLMEKFTTRHLFLTAMSLFAFGTLICGISFSFPSLLAGRVVQAAGAGIMMPLLMNVILSLFPIEKRGSAMGMIGLAMMFAPAIGPTLSGLIVQSFSWRVLFFIVLPIAIIDIILAYFLLRNVTKLSNPKVDYKSIILSTFAFGGLLYGFSSAGEMGWGSPLVLAPLGIGMIVMVFFVLRQLRMKTPMLEFRVFKYSMFSLTTVISVVVTMAMFAAMILIPIYLQNVRGFSPLESGLLLLPGAIIAAFMSPFTGALFDRIGARPLALVGLGLTAVTTLLFSNLTDETGYYFMMFAYTMRMIGISMIMMPIMTAGLNQLPRRLYSHGTAMANTLRQMSGSIGTAFLVTVMSSQTAKHVADFMPASGTPSESQLVNIENLATIEGINDSFMVATVFAVVGFILSFFIKKTKPVEEDEEYYRQAASKKESNMHVTREVGYENR</sequence>
<keyword evidence="10" id="KW-1185">Reference proteome</keyword>
<feature type="transmembrane region" description="Helical" evidence="7">
    <location>
        <begin position="172"/>
        <end position="191"/>
    </location>
</feature>
<keyword evidence="4 7" id="KW-0812">Transmembrane</keyword>
<feature type="transmembrane region" description="Helical" evidence="7">
    <location>
        <begin position="271"/>
        <end position="296"/>
    </location>
</feature>